<keyword evidence="2" id="KW-0285">Flavoprotein</keyword>
<reference evidence="7" key="1">
    <citation type="submission" date="2022-07" db="EMBL/GenBank/DDBJ databases">
        <title>Alkalimarinus sp. nov., isolated from gut of a Alitta virens.</title>
        <authorList>
            <person name="Yang A.I."/>
            <person name="Shin N.-R."/>
        </authorList>
    </citation>
    <scope>NUCLEOTIDE SEQUENCE</scope>
    <source>
        <strain evidence="7">FA028</strain>
    </source>
</reference>
<evidence type="ECO:0000313" key="7">
    <source>
        <dbReference type="EMBL" id="UZW74081.1"/>
    </source>
</evidence>
<evidence type="ECO:0000256" key="1">
    <source>
        <dbReference type="ARBA" id="ARBA00001974"/>
    </source>
</evidence>
<evidence type="ECO:0000256" key="5">
    <source>
        <dbReference type="ARBA" id="ARBA00037941"/>
    </source>
</evidence>
<dbReference type="AlphaFoldDB" id="A0A9E8HPF4"/>
<evidence type="ECO:0000256" key="3">
    <source>
        <dbReference type="ARBA" id="ARBA00022827"/>
    </source>
</evidence>
<gene>
    <name evidence="7" type="ORF">NNL22_13745</name>
</gene>
<dbReference type="PANTHER" id="PTHR43104:SF4">
    <property type="entry name" value="L-2-HYDROXYGLUTARATE DEHYDROGENASE, MITOCHONDRIAL"/>
    <property type="match status" value="1"/>
</dbReference>
<evidence type="ECO:0000313" key="8">
    <source>
        <dbReference type="Proteomes" id="UP001164472"/>
    </source>
</evidence>
<dbReference type="Proteomes" id="UP001164472">
    <property type="component" value="Chromosome"/>
</dbReference>
<name>A0A9E8HPF4_9ALTE</name>
<proteinExistence type="inferred from homology"/>
<comment type="cofactor">
    <cofactor evidence="1">
        <name>FAD</name>
        <dbReference type="ChEBI" id="CHEBI:57692"/>
    </cofactor>
</comment>
<dbReference type="InterPro" id="IPR036188">
    <property type="entry name" value="FAD/NAD-bd_sf"/>
</dbReference>
<accession>A0A9E8HPF4</accession>
<evidence type="ECO:0000256" key="4">
    <source>
        <dbReference type="ARBA" id="ARBA00023002"/>
    </source>
</evidence>
<dbReference type="SUPFAM" id="SSF51905">
    <property type="entry name" value="FAD/NAD(P)-binding domain"/>
    <property type="match status" value="1"/>
</dbReference>
<evidence type="ECO:0000256" key="2">
    <source>
        <dbReference type="ARBA" id="ARBA00022630"/>
    </source>
</evidence>
<dbReference type="KEGG" id="asem:NNL22_13745"/>
<protein>
    <submittedName>
        <fullName evidence="7">NAD(P)/FAD-dependent oxidoreductase</fullName>
    </submittedName>
</protein>
<dbReference type="Pfam" id="PF01266">
    <property type="entry name" value="DAO"/>
    <property type="match status" value="1"/>
</dbReference>
<dbReference type="Gene3D" id="3.30.9.10">
    <property type="entry name" value="D-Amino Acid Oxidase, subunit A, domain 2"/>
    <property type="match status" value="1"/>
</dbReference>
<dbReference type="RefSeq" id="WP_251811317.1">
    <property type="nucleotide sequence ID" value="NZ_CP101527.1"/>
</dbReference>
<dbReference type="EMBL" id="CP101527">
    <property type="protein sequence ID" value="UZW74081.1"/>
    <property type="molecule type" value="Genomic_DNA"/>
</dbReference>
<sequence>MSEHYHVDCVVIGGGVVGIATARELAKSGREVWLLEAANELGSETSSRNSEVIHAGIYYPKDSLKARFCVQGRRKLYQYCDQKQIPYKRCGKLIVATTHSQVAQLEDILLKGRANDVEELDIIDGRAVKHLEPELYALAAIRSPVTGIIDSHELMLQLKHDAEQMGAQFVLNSPVLSGEVVDKGIELLVDQKAPFRLTAKVVVNSAGLDAVNVLSAIKYFPAEYIPDFYMSKGNYFSLATRAPFKHLVYPVPEAGGLGVHLTLDLAGQARFGPDVEWVAEKHYPVDESRKNAFEEAIKRYWPNLPHDSLQPAYAGIRPKLCAPGEGSSDFIIQDAAIHGVPGLVNLLGIESPGLTSCLSIAEAVVERING</sequence>
<dbReference type="Gene3D" id="3.50.50.60">
    <property type="entry name" value="FAD/NAD(P)-binding domain"/>
    <property type="match status" value="1"/>
</dbReference>
<dbReference type="GO" id="GO:0047545">
    <property type="term" value="F:(S)-2-hydroxyglutarate dehydrogenase activity"/>
    <property type="evidence" value="ECO:0007669"/>
    <property type="project" value="TreeGrafter"/>
</dbReference>
<evidence type="ECO:0000259" key="6">
    <source>
        <dbReference type="Pfam" id="PF01266"/>
    </source>
</evidence>
<dbReference type="InterPro" id="IPR006076">
    <property type="entry name" value="FAD-dep_OxRdtase"/>
</dbReference>
<feature type="domain" description="FAD dependent oxidoreductase" evidence="6">
    <location>
        <begin position="8"/>
        <end position="367"/>
    </location>
</feature>
<keyword evidence="8" id="KW-1185">Reference proteome</keyword>
<dbReference type="PANTHER" id="PTHR43104">
    <property type="entry name" value="L-2-HYDROXYGLUTARATE DEHYDROGENASE, MITOCHONDRIAL"/>
    <property type="match status" value="1"/>
</dbReference>
<keyword evidence="3" id="KW-0274">FAD</keyword>
<organism evidence="7 8">
    <name type="scientific">Alkalimarinus sediminis</name>
    <dbReference type="NCBI Taxonomy" id="1632866"/>
    <lineage>
        <taxon>Bacteria</taxon>
        <taxon>Pseudomonadati</taxon>
        <taxon>Pseudomonadota</taxon>
        <taxon>Gammaproteobacteria</taxon>
        <taxon>Alteromonadales</taxon>
        <taxon>Alteromonadaceae</taxon>
        <taxon>Alkalimarinus</taxon>
    </lineage>
</organism>
<keyword evidence="4" id="KW-0560">Oxidoreductase</keyword>
<comment type="similarity">
    <text evidence="5">Belongs to the L2HGDH family.</text>
</comment>